<evidence type="ECO:0000313" key="2">
    <source>
        <dbReference type="EMBL" id="AYU68780.1"/>
    </source>
</evidence>
<accession>A0A3G4RST7</accession>
<gene>
    <name evidence="2" type="ORF">D0368_00013</name>
</gene>
<dbReference type="EMBL" id="MH847076">
    <property type="protein sequence ID" value="AYU68780.1"/>
    <property type="molecule type" value="Genomic_DNA"/>
</dbReference>
<evidence type="ECO:0000256" key="1">
    <source>
        <dbReference type="SAM" id="Phobius"/>
    </source>
</evidence>
<proteinExistence type="predicted"/>
<reference evidence="2" key="1">
    <citation type="journal article" date="2018" name="Vet. Microbiol.">
        <title>Characterization of plasmids harboring blaCTX-M genes in Escherichia coli from French pigs.</title>
        <authorList>
            <person name="Lucas P."/>
            <person name="Jouy E."/>
            <person name="Le Devendec L."/>
            <person name="de Boisseson C."/>
            <person name="Perrin-Guyomard A."/>
            <person name="Jove T."/>
            <person name="Blanchard Y."/>
            <person name="Touzain F."/>
            <person name="Kempf I."/>
        </authorList>
    </citation>
    <scope>NUCLEOTIDE SEQUENCE</scope>
    <source>
        <strain evidence="2">12-034</strain>
        <plasmid evidence="2">p12-034</plasmid>
    </source>
</reference>
<dbReference type="AlphaFoldDB" id="A0A3G4RST7"/>
<keyword evidence="2" id="KW-0614">Plasmid</keyword>
<keyword evidence="1" id="KW-0812">Transmembrane</keyword>
<name>A0A3G4RST7_ECOLX</name>
<keyword evidence="1" id="KW-1133">Transmembrane helix</keyword>
<sequence length="121" mass="13824">MKRKVNLRLSKTCLVFQFPSFCLTFPLAAVFLLCQRGFLTTPLTFTKRNGREQTMPRIGWQGKNTDFTKTFNQFIHGSQPQETVAMKFLLRQRRSKKAEIGQRNPATAIQAAKESAGIRPC</sequence>
<organism evidence="2">
    <name type="scientific">Escherichia coli</name>
    <dbReference type="NCBI Taxonomy" id="562"/>
    <lineage>
        <taxon>Bacteria</taxon>
        <taxon>Pseudomonadati</taxon>
        <taxon>Pseudomonadota</taxon>
        <taxon>Gammaproteobacteria</taxon>
        <taxon>Enterobacterales</taxon>
        <taxon>Enterobacteriaceae</taxon>
        <taxon>Escherichia</taxon>
    </lineage>
</organism>
<keyword evidence="1" id="KW-0472">Membrane</keyword>
<geneLocation type="plasmid" evidence="2">
    <name>p12-034</name>
</geneLocation>
<protein>
    <submittedName>
        <fullName evidence="2">Uncharacterized protein</fullName>
    </submittedName>
</protein>
<feature type="transmembrane region" description="Helical" evidence="1">
    <location>
        <begin position="12"/>
        <end position="33"/>
    </location>
</feature>